<dbReference type="RefSeq" id="WP_345695003.1">
    <property type="nucleotide sequence ID" value="NZ_BAABIS010000001.1"/>
</dbReference>
<comment type="caution">
    <text evidence="1">The sequence shown here is derived from an EMBL/GenBank/DDBJ whole genome shotgun (WGS) entry which is preliminary data.</text>
</comment>
<name>A0ABP9DBB9_9ACTN</name>
<dbReference type="Proteomes" id="UP001501752">
    <property type="component" value="Unassembled WGS sequence"/>
</dbReference>
<protein>
    <recommendedName>
        <fullName evidence="3">Knr4/Smi1-like domain-containing protein</fullName>
    </recommendedName>
</protein>
<gene>
    <name evidence="1" type="ORF">GCM10023235_04020</name>
</gene>
<organism evidence="1 2">
    <name type="scientific">Kitasatospora terrestris</name>
    <dbReference type="NCBI Taxonomy" id="258051"/>
    <lineage>
        <taxon>Bacteria</taxon>
        <taxon>Bacillati</taxon>
        <taxon>Actinomycetota</taxon>
        <taxon>Actinomycetes</taxon>
        <taxon>Kitasatosporales</taxon>
        <taxon>Streptomycetaceae</taxon>
        <taxon>Kitasatospora</taxon>
    </lineage>
</organism>
<evidence type="ECO:0000313" key="2">
    <source>
        <dbReference type="Proteomes" id="UP001501752"/>
    </source>
</evidence>
<reference evidence="2" key="1">
    <citation type="journal article" date="2019" name="Int. J. Syst. Evol. Microbiol.">
        <title>The Global Catalogue of Microorganisms (GCM) 10K type strain sequencing project: providing services to taxonomists for standard genome sequencing and annotation.</title>
        <authorList>
            <consortium name="The Broad Institute Genomics Platform"/>
            <consortium name="The Broad Institute Genome Sequencing Center for Infectious Disease"/>
            <person name="Wu L."/>
            <person name="Ma J."/>
        </authorList>
    </citation>
    <scope>NUCLEOTIDE SEQUENCE [LARGE SCALE GENOMIC DNA]</scope>
    <source>
        <strain evidence="2">JCM 13006</strain>
    </source>
</reference>
<keyword evidence="2" id="KW-1185">Reference proteome</keyword>
<dbReference type="EMBL" id="BAABIS010000001">
    <property type="protein sequence ID" value="GAA4832784.1"/>
    <property type="molecule type" value="Genomic_DNA"/>
</dbReference>
<evidence type="ECO:0000313" key="1">
    <source>
        <dbReference type="EMBL" id="GAA4832784.1"/>
    </source>
</evidence>
<dbReference type="SUPFAM" id="SSF160631">
    <property type="entry name" value="SMI1/KNR4-like"/>
    <property type="match status" value="1"/>
</dbReference>
<proteinExistence type="predicted"/>
<dbReference type="Gene3D" id="3.40.1580.10">
    <property type="entry name" value="SMI1/KNR4-like"/>
    <property type="match status" value="1"/>
</dbReference>
<sequence>METTAARFAAIENLLVEPSTADDTGFRLTCLGAFDPTSAAGDGPAAAAAAAAELAAMVADLWPKFGRPRTVAMDGFLDPRLELHAGPALSEALAGVAVEMYGWQVGERWLGVGLVKGPEAEPLRLVAVASTSTGAEPAQAKLSPTEWAEKLISVAGRGETRRTVDWESVEKRLGLPLPADYKLLVEHFGAGAFDGSVVLRAPDSPTGHLDLISEAVKLAALLDSLPECREVYHPFPVHPAPKGLLQWGATSAEHEFHWLTESPDPDGWPILARMDSADSWKRFDCSVSEFVCRTLTDSGHRYSIADRFETHWFDSCERSEGCDPLRGDE</sequence>
<dbReference type="InterPro" id="IPR037883">
    <property type="entry name" value="Knr4/Smi1-like_sf"/>
</dbReference>
<accession>A0ABP9DBB9</accession>
<evidence type="ECO:0008006" key="3">
    <source>
        <dbReference type="Google" id="ProtNLM"/>
    </source>
</evidence>